<comment type="similarity">
    <text evidence="1">Belongs to the NipSnap family.</text>
</comment>
<dbReference type="Proteomes" id="UP000464787">
    <property type="component" value="Chromosome"/>
</dbReference>
<gene>
    <name evidence="3" type="ORF">GT347_25595</name>
</gene>
<dbReference type="Pfam" id="PF07978">
    <property type="entry name" value="NIPSNAP"/>
    <property type="match status" value="1"/>
</dbReference>
<dbReference type="KEGG" id="xyk:GT347_25595"/>
<dbReference type="EMBL" id="CP047650">
    <property type="protein sequence ID" value="QHJ01061.1"/>
    <property type="molecule type" value="Genomic_DNA"/>
</dbReference>
<dbReference type="Gene3D" id="3.30.70.100">
    <property type="match status" value="1"/>
</dbReference>
<accession>A0A857JAL8</accession>
<dbReference type="InterPro" id="IPR012577">
    <property type="entry name" value="NIPSNAP"/>
</dbReference>
<dbReference type="AlphaFoldDB" id="A0A857JAL8"/>
<dbReference type="PANTHER" id="PTHR21017">
    <property type="entry name" value="NIPSNAP-RELATED"/>
    <property type="match status" value="1"/>
</dbReference>
<dbReference type="InterPro" id="IPR011008">
    <property type="entry name" value="Dimeric_a/b-barrel"/>
</dbReference>
<reference evidence="3 4" key="1">
    <citation type="submission" date="2020-01" db="EMBL/GenBank/DDBJ databases">
        <title>Genome sequencing of strain KACC 21265.</title>
        <authorList>
            <person name="Heo J."/>
            <person name="Kim S.-J."/>
            <person name="Kim J.-S."/>
            <person name="Hong S.-B."/>
            <person name="Kwon S.-W."/>
        </authorList>
    </citation>
    <scope>NUCLEOTIDE SEQUENCE [LARGE SCALE GENOMIC DNA]</scope>
    <source>
        <strain evidence="3 4">KACC 21265</strain>
    </source>
</reference>
<sequence length="109" mass="12316">MIVEQRIYTCHCGKAPVYVSMYQQEGLAIQRPILGHLLGYFTSDIGTLNQVIHLWAYESLADRAERRGRLLADPAWRTYAAKVQPLVLEQHNMILTPAAFSPWASGPAY</sequence>
<proteinExistence type="inferred from homology"/>
<keyword evidence="4" id="KW-1185">Reference proteome</keyword>
<name>A0A857JAL8_9BURK</name>
<evidence type="ECO:0000256" key="1">
    <source>
        <dbReference type="ARBA" id="ARBA00005291"/>
    </source>
</evidence>
<dbReference type="InterPro" id="IPR051557">
    <property type="entry name" value="NipSnap_domain"/>
</dbReference>
<protein>
    <submittedName>
        <fullName evidence="3">NIPSNAP family protein</fullName>
    </submittedName>
</protein>
<feature type="domain" description="NIPSNAP" evidence="2">
    <location>
        <begin position="4"/>
        <end position="102"/>
    </location>
</feature>
<dbReference type="PANTHER" id="PTHR21017:SF17">
    <property type="entry name" value="PROTEIN NIPSNAP"/>
    <property type="match status" value="1"/>
</dbReference>
<evidence type="ECO:0000259" key="2">
    <source>
        <dbReference type="Pfam" id="PF07978"/>
    </source>
</evidence>
<evidence type="ECO:0000313" key="4">
    <source>
        <dbReference type="Proteomes" id="UP000464787"/>
    </source>
</evidence>
<organism evidence="3 4">
    <name type="scientific">Xylophilus rhododendri</name>
    <dbReference type="NCBI Taxonomy" id="2697032"/>
    <lineage>
        <taxon>Bacteria</taxon>
        <taxon>Pseudomonadati</taxon>
        <taxon>Pseudomonadota</taxon>
        <taxon>Betaproteobacteria</taxon>
        <taxon>Burkholderiales</taxon>
        <taxon>Xylophilus</taxon>
    </lineage>
</organism>
<dbReference type="RefSeq" id="WP_160554870.1">
    <property type="nucleotide sequence ID" value="NZ_CP047650.1"/>
</dbReference>
<dbReference type="SUPFAM" id="SSF54909">
    <property type="entry name" value="Dimeric alpha+beta barrel"/>
    <property type="match status" value="1"/>
</dbReference>
<evidence type="ECO:0000313" key="3">
    <source>
        <dbReference type="EMBL" id="QHJ01061.1"/>
    </source>
</evidence>